<dbReference type="Proteomes" id="UP000008075">
    <property type="component" value="Chromosome"/>
</dbReference>
<dbReference type="Pfam" id="PF03891">
    <property type="entry name" value="DUF333"/>
    <property type="match status" value="1"/>
</dbReference>
<organism evidence="1 2">
    <name type="scientific">Xenorhabdus nematophila (strain ATCC 19061 / DSM 3370 / CCUG 14189 / LMG 1036 / NCIMB 9965 / AN6)</name>
    <dbReference type="NCBI Taxonomy" id="406817"/>
    <lineage>
        <taxon>Bacteria</taxon>
        <taxon>Pseudomonadati</taxon>
        <taxon>Pseudomonadota</taxon>
        <taxon>Gammaproteobacteria</taxon>
        <taxon>Enterobacterales</taxon>
        <taxon>Morganellaceae</taxon>
        <taxon>Xenorhabdus</taxon>
    </lineage>
</organism>
<accession>D3VHG2</accession>
<evidence type="ECO:0000313" key="1">
    <source>
        <dbReference type="EMBL" id="CBJ90607.1"/>
    </source>
</evidence>
<evidence type="ECO:0008006" key="3">
    <source>
        <dbReference type="Google" id="ProtNLM"/>
    </source>
</evidence>
<dbReference type="InterPro" id="IPR005590">
    <property type="entry name" value="DUF333"/>
</dbReference>
<proteinExistence type="predicted"/>
<name>D3VHG2_XENNA</name>
<dbReference type="eggNOG" id="COG3042">
    <property type="taxonomic scope" value="Bacteria"/>
</dbReference>
<sequence length="78" mass="8308">MAGCSGSQNNVSQSHYNHYQYADLGINLSKEASETCSDIGGIPTLTKQLNGSHLPVCQLVNGRRCNEQALLDSGCVPI</sequence>
<keyword evidence="2" id="KW-1185">Reference proteome</keyword>
<dbReference type="KEGG" id="xne:XNC1_2549"/>
<gene>
    <name evidence="1" type="ordered locus">XNC1_2549</name>
</gene>
<evidence type="ECO:0000313" key="2">
    <source>
        <dbReference type="Proteomes" id="UP000008075"/>
    </source>
</evidence>
<reference evidence="1 2" key="1">
    <citation type="journal article" date="2011" name="PLoS ONE">
        <title>The entomopathogenic bacterial endosymbionts xenorhabdus and photorhabdus: convergent lifestyles from divergent genomes.</title>
        <authorList>
            <person name="Chaston J.M."/>
            <person name="Suen G."/>
            <person name="Tucker S.L."/>
            <person name="Andersen A.W."/>
            <person name="Bhasin A."/>
            <person name="Bode E."/>
            <person name="Bode H.B."/>
            <person name="Brachmann A.O."/>
            <person name="Cowles C.E."/>
            <person name="Cowles K.N."/>
            <person name="Darby C."/>
            <person name="de Leon L."/>
            <person name="Drace K."/>
            <person name="Du Z."/>
            <person name="Givaudan A."/>
            <person name="Herbert Tran E.E."/>
            <person name="Jewell K.A."/>
            <person name="Knack J.J."/>
            <person name="Krasomil-Osterfeld K.C."/>
            <person name="Kukor R."/>
            <person name="Lanois A."/>
            <person name="Latreille P."/>
            <person name="Leimgruber N.K."/>
            <person name="Lipke C.M."/>
            <person name="Liu R."/>
            <person name="Lu X."/>
            <person name="Martens E.C."/>
            <person name="Marri P.R."/>
            <person name="Medigue C."/>
            <person name="Menard M.L."/>
            <person name="Miller N.M."/>
            <person name="Morales-Soto N."/>
            <person name="Norton S."/>
            <person name="Ogier J.C."/>
            <person name="Orchard S.S."/>
            <person name="Park D."/>
            <person name="Park Y."/>
            <person name="Qurollo B.A."/>
            <person name="Sugar D.R."/>
            <person name="Richards G.R."/>
            <person name="Rouy Z."/>
            <person name="Slominski B."/>
            <person name="Slominski K."/>
            <person name="Snyder H."/>
            <person name="Tjaden B.C."/>
            <person name="van der Hoeven R."/>
            <person name="Welch R.D."/>
            <person name="Wheeler C."/>
            <person name="Xiang B."/>
            <person name="Barbazuk B."/>
            <person name="Gaudriault S."/>
            <person name="Goodner B."/>
            <person name="Slater S.C."/>
            <person name="Forst S."/>
            <person name="Goldman B.S."/>
            <person name="Goodrich-Blair H."/>
        </authorList>
    </citation>
    <scope>NUCLEOTIDE SEQUENCE [LARGE SCALE GENOMIC DNA]</scope>
    <source>
        <strain evidence="2">ATCC 19061 / DSM 3370 / CCUG 14189 / LMG 1036 / NCIMB 9965 / AN6</strain>
    </source>
</reference>
<protein>
    <recommendedName>
        <fullName evidence="3">DUF333 domain-containing protein</fullName>
    </recommendedName>
</protein>
<dbReference type="HOGENOM" id="CLU_155318_2_0_6"/>
<dbReference type="AlphaFoldDB" id="D3VHG2"/>
<dbReference type="EMBL" id="FN667742">
    <property type="protein sequence ID" value="CBJ90607.1"/>
    <property type="molecule type" value="Genomic_DNA"/>
</dbReference>